<dbReference type="Proteomes" id="UP000183053">
    <property type="component" value="Unassembled WGS sequence"/>
</dbReference>
<sequence>MTTVSTRRSVLAGSLFLASVGYFVAEVVVAARWPRPYSWTGNMISDLGVPECLGDLRRDGGLAVADRFVCSPWHPVMNTTFVVVGTLGIAGAVAVRPLLPRRWGTVAVALAAVNGIALACVGLFPGSAGEFPDGPRARIVVHPIAAYTEHVSGMALMGLAALLLLRSRPRLAVATVACIAVSGLAALVIPWANPLGAGGTERAAIDPFVWWRCALGVVLLTFALRARSGRRPLT</sequence>
<evidence type="ECO:0000313" key="2">
    <source>
        <dbReference type="EMBL" id="SDQ96081.1"/>
    </source>
</evidence>
<feature type="transmembrane region" description="Helical" evidence="1">
    <location>
        <begin position="81"/>
        <end position="99"/>
    </location>
</feature>
<feature type="transmembrane region" description="Helical" evidence="1">
    <location>
        <begin position="106"/>
        <end position="124"/>
    </location>
</feature>
<dbReference type="InterPro" id="IPR009339">
    <property type="entry name" value="DUF998"/>
</dbReference>
<keyword evidence="3" id="KW-1185">Reference proteome</keyword>
<dbReference type="RefSeq" id="WP_068567481.1">
    <property type="nucleotide sequence ID" value="NZ_FNLF01000002.1"/>
</dbReference>
<accession>A0A1H1F585</accession>
<dbReference type="Pfam" id="PF06197">
    <property type="entry name" value="DUF998"/>
    <property type="match status" value="1"/>
</dbReference>
<feature type="transmembrane region" description="Helical" evidence="1">
    <location>
        <begin position="209"/>
        <end position="226"/>
    </location>
</feature>
<organism evidence="2 3">
    <name type="scientific">Tsukamurella pulmonis</name>
    <dbReference type="NCBI Taxonomy" id="47312"/>
    <lineage>
        <taxon>Bacteria</taxon>
        <taxon>Bacillati</taxon>
        <taxon>Actinomycetota</taxon>
        <taxon>Actinomycetes</taxon>
        <taxon>Mycobacteriales</taxon>
        <taxon>Tsukamurellaceae</taxon>
        <taxon>Tsukamurella</taxon>
    </lineage>
</organism>
<gene>
    <name evidence="2" type="ORF">SAMN04489765_2524</name>
</gene>
<keyword evidence="1" id="KW-0812">Transmembrane</keyword>
<dbReference type="EMBL" id="FNLF01000002">
    <property type="protein sequence ID" value="SDQ96081.1"/>
    <property type="molecule type" value="Genomic_DNA"/>
</dbReference>
<name>A0A1H1F585_9ACTN</name>
<feature type="transmembrane region" description="Helical" evidence="1">
    <location>
        <begin position="144"/>
        <end position="164"/>
    </location>
</feature>
<feature type="transmembrane region" description="Helical" evidence="1">
    <location>
        <begin position="171"/>
        <end position="189"/>
    </location>
</feature>
<keyword evidence="1" id="KW-1133">Transmembrane helix</keyword>
<protein>
    <submittedName>
        <fullName evidence="2">Hypothetical membrane protein</fullName>
    </submittedName>
</protein>
<proteinExistence type="predicted"/>
<dbReference type="STRING" id="47312.SAMN04489765_2524"/>
<keyword evidence="1" id="KW-0472">Membrane</keyword>
<reference evidence="3" key="1">
    <citation type="submission" date="2016-10" db="EMBL/GenBank/DDBJ databases">
        <authorList>
            <person name="Varghese N."/>
            <person name="Submissions S."/>
        </authorList>
    </citation>
    <scope>NUCLEOTIDE SEQUENCE [LARGE SCALE GENOMIC DNA]</scope>
    <source>
        <strain evidence="3">DSM 44142</strain>
    </source>
</reference>
<dbReference type="AlphaFoldDB" id="A0A1H1F585"/>
<evidence type="ECO:0000313" key="3">
    <source>
        <dbReference type="Proteomes" id="UP000183053"/>
    </source>
</evidence>
<evidence type="ECO:0000256" key="1">
    <source>
        <dbReference type="SAM" id="Phobius"/>
    </source>
</evidence>